<dbReference type="GO" id="GO:0042742">
    <property type="term" value="P:defense response to bacterium"/>
    <property type="evidence" value="ECO:0007669"/>
    <property type="project" value="TreeGrafter"/>
</dbReference>
<dbReference type="GO" id="GO:0009862">
    <property type="term" value="P:systemic acquired resistance, salicylic acid mediated signaling pathway"/>
    <property type="evidence" value="ECO:0007669"/>
    <property type="project" value="InterPro"/>
</dbReference>
<dbReference type="InterPro" id="IPR044292">
    <property type="entry name" value="NPR"/>
</dbReference>
<proteinExistence type="predicted"/>
<keyword evidence="3" id="KW-1185">Reference proteome</keyword>
<dbReference type="GO" id="GO:2000022">
    <property type="term" value="P:regulation of jasmonic acid mediated signaling pathway"/>
    <property type="evidence" value="ECO:0007669"/>
    <property type="project" value="InterPro"/>
</dbReference>
<name>A0A8X8ZQ63_SALSN</name>
<dbReference type="Pfam" id="PF12313">
    <property type="entry name" value="NPR1_like_C"/>
    <property type="match status" value="1"/>
</dbReference>
<dbReference type="GO" id="GO:0005737">
    <property type="term" value="C:cytoplasm"/>
    <property type="evidence" value="ECO:0007669"/>
    <property type="project" value="TreeGrafter"/>
</dbReference>
<dbReference type="GO" id="GO:2000031">
    <property type="term" value="P:regulation of salicylic acid mediated signaling pathway"/>
    <property type="evidence" value="ECO:0007669"/>
    <property type="project" value="InterPro"/>
</dbReference>
<accession>A0A8X8ZQ63</accession>
<feature type="domain" description="NPR1/NIM1-like C-terminal" evidence="1">
    <location>
        <begin position="2"/>
        <end position="55"/>
    </location>
</feature>
<dbReference type="Proteomes" id="UP000298416">
    <property type="component" value="Unassembled WGS sequence"/>
</dbReference>
<dbReference type="PANTHER" id="PTHR46475:SF1">
    <property type="entry name" value="REGULATORY PROTEIN NPR2"/>
    <property type="match status" value="1"/>
</dbReference>
<reference evidence="2" key="2">
    <citation type="submission" date="2020-08" db="EMBL/GenBank/DDBJ databases">
        <title>Plant Genome Project.</title>
        <authorList>
            <person name="Zhang R.-G."/>
        </authorList>
    </citation>
    <scope>NUCLEOTIDE SEQUENCE</scope>
    <source>
        <strain evidence="2">Huo1</strain>
        <tissue evidence="2">Leaf</tissue>
    </source>
</reference>
<comment type="caution">
    <text evidence="2">The sequence shown here is derived from an EMBL/GenBank/DDBJ whole genome shotgun (WGS) entry which is preliminary data.</text>
</comment>
<dbReference type="EMBL" id="PNBA02000009">
    <property type="protein sequence ID" value="KAG6413867.1"/>
    <property type="molecule type" value="Genomic_DNA"/>
</dbReference>
<dbReference type="AlphaFoldDB" id="A0A8X8ZQ63"/>
<dbReference type="GO" id="GO:0005634">
    <property type="term" value="C:nucleus"/>
    <property type="evidence" value="ECO:0007669"/>
    <property type="project" value="TreeGrafter"/>
</dbReference>
<gene>
    <name evidence="2" type="ORF">SASPL_126582</name>
</gene>
<dbReference type="InterPro" id="IPR021094">
    <property type="entry name" value="NPR1/NIM1-like_C"/>
</dbReference>
<protein>
    <recommendedName>
        <fullName evidence="1">NPR1/NIM1-like C-terminal domain-containing protein</fullName>
    </recommendedName>
</protein>
<dbReference type="PANTHER" id="PTHR46475">
    <property type="entry name" value="REGULATORY PROTEIN NPR3"/>
    <property type="match status" value="1"/>
</dbReference>
<evidence type="ECO:0000259" key="1">
    <source>
        <dbReference type="Pfam" id="PF12313"/>
    </source>
</evidence>
<dbReference type="GO" id="GO:0050832">
    <property type="term" value="P:defense response to fungus"/>
    <property type="evidence" value="ECO:0007669"/>
    <property type="project" value="TreeGrafter"/>
</dbReference>
<evidence type="ECO:0000313" key="2">
    <source>
        <dbReference type="EMBL" id="KAG6413867.1"/>
    </source>
</evidence>
<reference evidence="2" key="1">
    <citation type="submission" date="2018-01" db="EMBL/GenBank/DDBJ databases">
        <authorList>
            <person name="Mao J.F."/>
        </authorList>
    </citation>
    <scope>NUCLEOTIDE SEQUENCE</scope>
    <source>
        <strain evidence="2">Huo1</strain>
        <tissue evidence="2">Leaf</tissue>
    </source>
</reference>
<sequence length="91" mass="10305">MDRLCIEILEQAERRDSLLGEASMSLAIAGLKLIIDLSVALATSLLFPMDIAVVDESFKFHLNEAPFKIKEEYLDRLRALSKLYIAAYFLL</sequence>
<organism evidence="2">
    <name type="scientific">Salvia splendens</name>
    <name type="common">Scarlet sage</name>
    <dbReference type="NCBI Taxonomy" id="180675"/>
    <lineage>
        <taxon>Eukaryota</taxon>
        <taxon>Viridiplantae</taxon>
        <taxon>Streptophyta</taxon>
        <taxon>Embryophyta</taxon>
        <taxon>Tracheophyta</taxon>
        <taxon>Spermatophyta</taxon>
        <taxon>Magnoliopsida</taxon>
        <taxon>eudicotyledons</taxon>
        <taxon>Gunneridae</taxon>
        <taxon>Pentapetalae</taxon>
        <taxon>asterids</taxon>
        <taxon>lamiids</taxon>
        <taxon>Lamiales</taxon>
        <taxon>Lamiaceae</taxon>
        <taxon>Nepetoideae</taxon>
        <taxon>Mentheae</taxon>
        <taxon>Salviinae</taxon>
        <taxon>Salvia</taxon>
        <taxon>Salvia subgen. Calosphace</taxon>
        <taxon>core Calosphace</taxon>
    </lineage>
</organism>
<evidence type="ECO:0000313" key="3">
    <source>
        <dbReference type="Proteomes" id="UP000298416"/>
    </source>
</evidence>